<evidence type="ECO:0000313" key="2">
    <source>
        <dbReference type="EMBL" id="CAB3406955.1"/>
    </source>
</evidence>
<feature type="signal peptide" evidence="1">
    <location>
        <begin position="1"/>
        <end position="20"/>
    </location>
</feature>
<name>A0A8S1F4Y7_9PELO</name>
<feature type="chain" id="PRO_5035947309" evidence="1">
    <location>
        <begin position="21"/>
        <end position="90"/>
    </location>
</feature>
<keyword evidence="1" id="KW-0732">Signal</keyword>
<organism evidence="2 3">
    <name type="scientific">Caenorhabditis bovis</name>
    <dbReference type="NCBI Taxonomy" id="2654633"/>
    <lineage>
        <taxon>Eukaryota</taxon>
        <taxon>Metazoa</taxon>
        <taxon>Ecdysozoa</taxon>
        <taxon>Nematoda</taxon>
        <taxon>Chromadorea</taxon>
        <taxon>Rhabditida</taxon>
        <taxon>Rhabditina</taxon>
        <taxon>Rhabditomorpha</taxon>
        <taxon>Rhabditoidea</taxon>
        <taxon>Rhabditidae</taxon>
        <taxon>Peloderinae</taxon>
        <taxon>Caenorhabditis</taxon>
    </lineage>
</organism>
<dbReference type="AlphaFoldDB" id="A0A8S1F4Y7"/>
<evidence type="ECO:0000313" key="3">
    <source>
        <dbReference type="Proteomes" id="UP000494206"/>
    </source>
</evidence>
<proteinExistence type="predicted"/>
<dbReference type="Proteomes" id="UP000494206">
    <property type="component" value="Unassembled WGS sequence"/>
</dbReference>
<comment type="caution">
    <text evidence="2">The sequence shown here is derived from an EMBL/GenBank/DDBJ whole genome shotgun (WGS) entry which is preliminary data.</text>
</comment>
<dbReference type="EMBL" id="CADEPM010000005">
    <property type="protein sequence ID" value="CAB3406955.1"/>
    <property type="molecule type" value="Genomic_DNA"/>
</dbReference>
<accession>A0A8S1F4Y7</accession>
<protein>
    <submittedName>
        <fullName evidence="2">Uncharacterized protein</fullName>
    </submittedName>
</protein>
<evidence type="ECO:0000256" key="1">
    <source>
        <dbReference type="SAM" id="SignalP"/>
    </source>
</evidence>
<keyword evidence="3" id="KW-1185">Reference proteome</keyword>
<gene>
    <name evidence="2" type="ORF">CBOVIS_LOCUS8951</name>
</gene>
<reference evidence="2 3" key="1">
    <citation type="submission" date="2020-04" db="EMBL/GenBank/DDBJ databases">
        <authorList>
            <person name="Laetsch R D."/>
            <person name="Stevens L."/>
            <person name="Kumar S."/>
            <person name="Blaxter L. M."/>
        </authorList>
    </citation>
    <scope>NUCLEOTIDE SEQUENCE [LARGE SCALE GENOMIC DNA]</scope>
</reference>
<dbReference type="OrthoDB" id="6365952at2759"/>
<sequence>MYTVNISSLVLVCVMGIAHSRLIIEQSGKDIECTVRQDEPIGEVMERICDMCHEFSSHSRPNMRISLLLNRNFSRMFETLLSTTSFSPPP</sequence>